<reference evidence="2 3" key="2">
    <citation type="submission" date="2019-09" db="EMBL/GenBank/DDBJ databases">
        <authorList>
            <person name="Mazur A."/>
        </authorList>
    </citation>
    <scope>NUCLEOTIDE SEQUENCE [LARGE SCALE GENOMIC DNA]</scope>
    <source>
        <strain evidence="2 3">3729k</strain>
    </source>
</reference>
<feature type="chain" id="PRO_5022973525" evidence="1">
    <location>
        <begin position="22"/>
        <end position="239"/>
    </location>
</feature>
<evidence type="ECO:0000313" key="3">
    <source>
        <dbReference type="Proteomes" id="UP000322165"/>
    </source>
</evidence>
<proteinExistence type="predicted"/>
<evidence type="ECO:0000256" key="1">
    <source>
        <dbReference type="SAM" id="SignalP"/>
    </source>
</evidence>
<evidence type="ECO:0000313" key="2">
    <source>
        <dbReference type="EMBL" id="KAA2284863.1"/>
    </source>
</evidence>
<dbReference type="Pfam" id="PF11306">
    <property type="entry name" value="DUF3108"/>
    <property type="match status" value="1"/>
</dbReference>
<dbReference type="EMBL" id="VUOD01000004">
    <property type="protein sequence ID" value="KAA2284863.1"/>
    <property type="molecule type" value="Genomic_DNA"/>
</dbReference>
<keyword evidence="3" id="KW-1185">Reference proteome</keyword>
<dbReference type="Proteomes" id="UP000322165">
    <property type="component" value="Unassembled WGS sequence"/>
</dbReference>
<feature type="signal peptide" evidence="1">
    <location>
        <begin position="1"/>
        <end position="21"/>
    </location>
</feature>
<sequence length="239" mass="26701">MHGLATALLALVMLLPTTAPAATAPQAFQADYDVYRNGARVGQGSIGLRRLPDGRWEMLTRSEAAGGLAGLAGVRREERSLLAWTGRGFETIEYTMRQKAAWKERQESLRVDAAGRVVRSAWKEQRMDLPYRPGVLDRQAVAAALMAALENGRETGTLGLPVASRGSLEQQDYRFAARVRLRTAIGELRAVRVERGDRDGGRLTRMWFAREHGWLPLRIKQYEEDGEVVDMRIARLRGD</sequence>
<comment type="caution">
    <text evidence="2">The sequence shown here is derived from an EMBL/GenBank/DDBJ whole genome shotgun (WGS) entry which is preliminary data.</text>
</comment>
<keyword evidence="1" id="KW-0732">Signal</keyword>
<protein>
    <submittedName>
        <fullName evidence="2">DUF3108 domain-containing protein</fullName>
    </submittedName>
</protein>
<gene>
    <name evidence="2" type="ORF">F0415_06300</name>
</gene>
<dbReference type="RefSeq" id="WP_149860362.1">
    <property type="nucleotide sequence ID" value="NZ_VUOD01000004.1"/>
</dbReference>
<organism evidence="2 3">
    <name type="scientific">Arenimonas fontis</name>
    <dbReference type="NCBI Taxonomy" id="2608255"/>
    <lineage>
        <taxon>Bacteria</taxon>
        <taxon>Pseudomonadati</taxon>
        <taxon>Pseudomonadota</taxon>
        <taxon>Gammaproteobacteria</taxon>
        <taxon>Lysobacterales</taxon>
        <taxon>Lysobacteraceae</taxon>
        <taxon>Arenimonas</taxon>
    </lineage>
</organism>
<name>A0A5B2ZBF0_9GAMM</name>
<reference evidence="2 3" key="1">
    <citation type="submission" date="2019-09" db="EMBL/GenBank/DDBJ databases">
        <title>Arenimonas chukotkensis sp. nov., a bacterium isolated from Chukotka hot spring, Arctic region, Russia.</title>
        <authorList>
            <person name="Zayulina K.S."/>
            <person name="Prokofeva M.I."/>
            <person name="Elcheninov A.G."/>
            <person name="Novikov A."/>
            <person name="Kochetkova T.V."/>
            <person name="Kublanov I.V."/>
        </authorList>
    </citation>
    <scope>NUCLEOTIDE SEQUENCE [LARGE SCALE GENOMIC DNA]</scope>
    <source>
        <strain evidence="2 3">3729k</strain>
    </source>
</reference>
<accession>A0A5B2ZBF0</accession>
<dbReference type="InterPro" id="IPR021457">
    <property type="entry name" value="DUF3108"/>
</dbReference>
<dbReference type="AlphaFoldDB" id="A0A5B2ZBF0"/>